<keyword evidence="4" id="KW-1185">Reference proteome</keyword>
<feature type="compositionally biased region" description="Basic and acidic residues" evidence="1">
    <location>
        <begin position="138"/>
        <end position="164"/>
    </location>
</feature>
<feature type="compositionally biased region" description="Polar residues" evidence="1">
    <location>
        <begin position="408"/>
        <end position="417"/>
    </location>
</feature>
<name>A0A835GEM4_SPOEX</name>
<feature type="region of interest" description="Disordered" evidence="1">
    <location>
        <begin position="637"/>
        <end position="680"/>
    </location>
</feature>
<accession>A0A835GEM4</accession>
<dbReference type="InterPro" id="IPR005312">
    <property type="entry name" value="DUF1759"/>
</dbReference>
<keyword evidence="2" id="KW-0472">Membrane</keyword>
<evidence type="ECO:0000313" key="3">
    <source>
        <dbReference type="EMBL" id="KAF9413566.1"/>
    </source>
</evidence>
<gene>
    <name evidence="3" type="ORF">HW555_008268</name>
</gene>
<dbReference type="EMBL" id="JACKWZ010000155">
    <property type="protein sequence ID" value="KAF9413566.1"/>
    <property type="molecule type" value="Genomic_DNA"/>
</dbReference>
<organism evidence="3 4">
    <name type="scientific">Spodoptera exigua</name>
    <name type="common">Beet armyworm</name>
    <name type="synonym">Noctua fulgens</name>
    <dbReference type="NCBI Taxonomy" id="7107"/>
    <lineage>
        <taxon>Eukaryota</taxon>
        <taxon>Metazoa</taxon>
        <taxon>Ecdysozoa</taxon>
        <taxon>Arthropoda</taxon>
        <taxon>Hexapoda</taxon>
        <taxon>Insecta</taxon>
        <taxon>Pterygota</taxon>
        <taxon>Neoptera</taxon>
        <taxon>Endopterygota</taxon>
        <taxon>Lepidoptera</taxon>
        <taxon>Glossata</taxon>
        <taxon>Ditrysia</taxon>
        <taxon>Noctuoidea</taxon>
        <taxon>Noctuidae</taxon>
        <taxon>Amphipyrinae</taxon>
        <taxon>Spodoptera</taxon>
    </lineage>
</organism>
<dbReference type="Pfam" id="PF03564">
    <property type="entry name" value="DUF1759"/>
    <property type="match status" value="1"/>
</dbReference>
<sequence>MFELIEHSAKMYNWVDLSESNTQRKYIIASIAMNTSETVPRKPELRSNLTVGANKKDGSERKTVDNYKRKASMLDAYWRDYQDNNKKIYELSKFDHIYFKKGCFDTAQEVYLKSKEFIDKTLGQLTTTHLQTGSPRRPGGEELKPLPVSRDEQYLSADYRRSEVETTQPRPGMSSYSEQSSQRDSLPTAGRGSSKLNELVKKQNINFKAFMRTVCNIQLHTYDNQWQFENALKSLESRWGEIDKLHWEIEGEDGGDDFTYQAEFSKHEEMFICWEILQHRYGNKKLIFTSHINILLGLPNMQKQSMAMIKKMHDLTKETLHAIQNLGVDITTWDPLLVHLLAQKLDNETFTEYIESVKNPRELPDLQEFLMFLEMKFTALEASRRKQEPISQRTIHQQPHKNNNQNQRKSFYQNHQPGNKDHSRSNVTNSCHVSRSTTCILCNAEHGLWRCPDFLQMTHEQKLNKIEQLNYCKNCLYSHNKKSCQSKKRCRKCLAPHNSLLHEALEIRQLSQAGVIGVGQECIIKGKDFSLYSIRHQSNHVSISQTIYMPEFDQINHLVNIKIPDEKQMDDGNLTISMDSLGEKIKKLKESNSEIEEISPHDIHQYVICYVLLATVLCAAAVWMWKTGRCGLCRKPGQPGEGSCRHEAAVAPPKPRRRSGSRHEQELAAAPPTPKPCKSDNCSVLSAKDLNNKSETELSLYSCAKRWPSAVKRDKIKDSGHQNVAFSVEDSIV</sequence>
<evidence type="ECO:0000256" key="1">
    <source>
        <dbReference type="SAM" id="MobiDB-lite"/>
    </source>
</evidence>
<proteinExistence type="predicted"/>
<dbReference type="Proteomes" id="UP000648187">
    <property type="component" value="Unassembled WGS sequence"/>
</dbReference>
<protein>
    <submittedName>
        <fullName evidence="3">Uncharacterized protein</fullName>
    </submittedName>
</protein>
<dbReference type="AlphaFoldDB" id="A0A835GEM4"/>
<feature type="transmembrane region" description="Helical" evidence="2">
    <location>
        <begin position="603"/>
        <end position="625"/>
    </location>
</feature>
<feature type="compositionally biased region" description="Low complexity" evidence="1">
    <location>
        <begin position="396"/>
        <end position="407"/>
    </location>
</feature>
<comment type="caution">
    <text evidence="3">The sequence shown here is derived from an EMBL/GenBank/DDBJ whole genome shotgun (WGS) entry which is preliminary data.</text>
</comment>
<keyword evidence="2" id="KW-0812">Transmembrane</keyword>
<evidence type="ECO:0000256" key="2">
    <source>
        <dbReference type="SAM" id="Phobius"/>
    </source>
</evidence>
<feature type="region of interest" description="Disordered" evidence="1">
    <location>
        <begin position="128"/>
        <end position="193"/>
    </location>
</feature>
<dbReference type="PANTHER" id="PTHR47331">
    <property type="entry name" value="PHD-TYPE DOMAIN-CONTAINING PROTEIN"/>
    <property type="match status" value="1"/>
</dbReference>
<reference evidence="3" key="1">
    <citation type="submission" date="2020-08" db="EMBL/GenBank/DDBJ databases">
        <title>Spodoptera exigua strain:BAW_Kor-Di-RS1 Genome sequencing and assembly.</title>
        <authorList>
            <person name="Kim J."/>
            <person name="Nam H.Y."/>
            <person name="Kwon M."/>
            <person name="Choi J.H."/>
            <person name="Cho S.R."/>
            <person name="Kim G.-H."/>
        </authorList>
    </citation>
    <scope>NUCLEOTIDE SEQUENCE</scope>
    <source>
        <strain evidence="3">BAW_Kor-Di-RS1</strain>
        <tissue evidence="3">Whole-body</tissue>
    </source>
</reference>
<feature type="compositionally biased region" description="Low complexity" evidence="1">
    <location>
        <begin position="174"/>
        <end position="185"/>
    </location>
</feature>
<feature type="region of interest" description="Disordered" evidence="1">
    <location>
        <begin position="384"/>
        <end position="429"/>
    </location>
</feature>
<keyword evidence="2" id="KW-1133">Transmembrane helix</keyword>
<evidence type="ECO:0000313" key="4">
    <source>
        <dbReference type="Proteomes" id="UP000648187"/>
    </source>
</evidence>